<dbReference type="Proteomes" id="UP000005952">
    <property type="component" value="Chromosome"/>
</dbReference>
<sequence length="63" mass="7095">MSACIRDKIASAFAQFAKRADVIKVGRRSGKPAEGRTARQLSWGVHIVRFSFGMAFQKRRLDL</sequence>
<dbReference type="EMBL" id="CP005587">
    <property type="protein sequence ID" value="AGK57828.1"/>
    <property type="molecule type" value="Genomic_DNA"/>
</dbReference>
<organism evidence="1 2">
    <name type="scientific">Hyphomicrobium denitrificans 1NES1</name>
    <dbReference type="NCBI Taxonomy" id="670307"/>
    <lineage>
        <taxon>Bacteria</taxon>
        <taxon>Pseudomonadati</taxon>
        <taxon>Pseudomonadota</taxon>
        <taxon>Alphaproteobacteria</taxon>
        <taxon>Hyphomicrobiales</taxon>
        <taxon>Hyphomicrobiaceae</taxon>
        <taxon>Hyphomicrobium</taxon>
    </lineage>
</organism>
<keyword evidence="2" id="KW-1185">Reference proteome</keyword>
<dbReference type="KEGG" id="hdt:HYPDE_30768"/>
<dbReference type="STRING" id="670307.HYPDE_30768"/>
<accession>N0B491</accession>
<evidence type="ECO:0000313" key="1">
    <source>
        <dbReference type="EMBL" id="AGK57828.1"/>
    </source>
</evidence>
<name>N0B491_9HYPH</name>
<reference evidence="1 2" key="1">
    <citation type="journal article" date="2013" name="Genome Announc.">
        <title>Genome sequences for three denitrifying bacterial strains isolated from a uranium- and nitrate-contaminated subsurface environment.</title>
        <authorList>
            <person name="Venkatramanan R."/>
            <person name="Prakash O."/>
            <person name="Woyke T."/>
            <person name="Chain P."/>
            <person name="Goodwin L.A."/>
            <person name="Watson D."/>
            <person name="Brooks S."/>
            <person name="Kostka J.E."/>
            <person name="Green S.J."/>
        </authorList>
    </citation>
    <scope>NUCLEOTIDE SEQUENCE [LARGE SCALE GENOMIC DNA]</scope>
    <source>
        <strain evidence="1 2">1NES1</strain>
    </source>
</reference>
<gene>
    <name evidence="1" type="ORF">HYPDE_30768</name>
</gene>
<dbReference type="HOGENOM" id="CLU_2879805_0_0_5"/>
<protein>
    <submittedName>
        <fullName evidence="1">Uncharacterized protein</fullName>
    </submittedName>
</protein>
<evidence type="ECO:0000313" key="2">
    <source>
        <dbReference type="Proteomes" id="UP000005952"/>
    </source>
</evidence>
<proteinExistence type="predicted"/>
<dbReference type="AlphaFoldDB" id="N0B491"/>